<dbReference type="InterPro" id="IPR036259">
    <property type="entry name" value="MFS_trans_sf"/>
</dbReference>
<organism evidence="9 10">
    <name type="scientific">Candidatus Eisenbergiella pullistercoris</name>
    <dbReference type="NCBI Taxonomy" id="2838555"/>
    <lineage>
        <taxon>Bacteria</taxon>
        <taxon>Bacillati</taxon>
        <taxon>Bacillota</taxon>
        <taxon>Clostridia</taxon>
        <taxon>Lachnospirales</taxon>
        <taxon>Lachnospiraceae</taxon>
        <taxon>Eisenbergiella</taxon>
    </lineage>
</organism>
<dbReference type="Proteomes" id="UP000824007">
    <property type="component" value="Unassembled WGS sequence"/>
</dbReference>
<feature type="transmembrane region" description="Helical" evidence="7">
    <location>
        <begin position="325"/>
        <end position="348"/>
    </location>
</feature>
<dbReference type="InterPro" id="IPR011701">
    <property type="entry name" value="MFS"/>
</dbReference>
<feature type="transmembrane region" description="Helical" evidence="7">
    <location>
        <begin position="34"/>
        <end position="59"/>
    </location>
</feature>
<dbReference type="Gene3D" id="1.20.1250.20">
    <property type="entry name" value="MFS general substrate transporter like domains"/>
    <property type="match status" value="2"/>
</dbReference>
<feature type="transmembrane region" description="Helical" evidence="7">
    <location>
        <begin position="302"/>
        <end position="319"/>
    </location>
</feature>
<feature type="transmembrane region" description="Helical" evidence="7">
    <location>
        <begin position="271"/>
        <end position="290"/>
    </location>
</feature>
<evidence type="ECO:0000256" key="6">
    <source>
        <dbReference type="ARBA" id="ARBA00023136"/>
    </source>
</evidence>
<evidence type="ECO:0000259" key="8">
    <source>
        <dbReference type="PROSITE" id="PS50850"/>
    </source>
</evidence>
<keyword evidence="4 7" id="KW-0812">Transmembrane</keyword>
<reference evidence="9" key="1">
    <citation type="journal article" date="2021" name="PeerJ">
        <title>Extensive microbial diversity within the chicken gut microbiome revealed by metagenomics and culture.</title>
        <authorList>
            <person name="Gilroy R."/>
            <person name="Ravi A."/>
            <person name="Getino M."/>
            <person name="Pursley I."/>
            <person name="Horton D.L."/>
            <person name="Alikhan N.F."/>
            <person name="Baker D."/>
            <person name="Gharbi K."/>
            <person name="Hall N."/>
            <person name="Watson M."/>
            <person name="Adriaenssens E.M."/>
            <person name="Foster-Nyarko E."/>
            <person name="Jarju S."/>
            <person name="Secka A."/>
            <person name="Antonio M."/>
            <person name="Oren A."/>
            <person name="Chaudhuri R.R."/>
            <person name="La Ragione R."/>
            <person name="Hildebrand F."/>
            <person name="Pallen M.J."/>
        </authorList>
    </citation>
    <scope>NUCLEOTIDE SEQUENCE</scope>
    <source>
        <strain evidence="9">ChiSxjej3B15-24422</strain>
    </source>
</reference>
<evidence type="ECO:0000313" key="10">
    <source>
        <dbReference type="Proteomes" id="UP000824007"/>
    </source>
</evidence>
<evidence type="ECO:0000256" key="5">
    <source>
        <dbReference type="ARBA" id="ARBA00022989"/>
    </source>
</evidence>
<feature type="transmembrane region" description="Helical" evidence="7">
    <location>
        <begin position="236"/>
        <end position="259"/>
    </location>
</feature>
<proteinExistence type="inferred from homology"/>
<dbReference type="GO" id="GO:0005886">
    <property type="term" value="C:plasma membrane"/>
    <property type="evidence" value="ECO:0007669"/>
    <property type="project" value="UniProtKB-SubCell"/>
</dbReference>
<dbReference type="EMBL" id="DXDD01000046">
    <property type="protein sequence ID" value="HIY59751.1"/>
    <property type="molecule type" value="Genomic_DNA"/>
</dbReference>
<evidence type="ECO:0000256" key="3">
    <source>
        <dbReference type="ARBA" id="ARBA00022448"/>
    </source>
</evidence>
<dbReference type="SUPFAM" id="SSF103473">
    <property type="entry name" value="MFS general substrate transporter"/>
    <property type="match status" value="1"/>
</dbReference>
<dbReference type="GO" id="GO:0022857">
    <property type="term" value="F:transmembrane transporter activity"/>
    <property type="evidence" value="ECO:0007669"/>
    <property type="project" value="InterPro"/>
</dbReference>
<evidence type="ECO:0000256" key="2">
    <source>
        <dbReference type="ARBA" id="ARBA00008335"/>
    </source>
</evidence>
<reference evidence="9" key="2">
    <citation type="submission" date="2021-04" db="EMBL/GenBank/DDBJ databases">
        <authorList>
            <person name="Gilroy R."/>
        </authorList>
    </citation>
    <scope>NUCLEOTIDE SEQUENCE</scope>
    <source>
        <strain evidence="9">ChiSxjej3B15-24422</strain>
    </source>
</reference>
<feature type="transmembrane region" description="Helical" evidence="7">
    <location>
        <begin position="99"/>
        <end position="121"/>
    </location>
</feature>
<feature type="transmembrane region" description="Helical" evidence="7">
    <location>
        <begin position="71"/>
        <end position="93"/>
    </location>
</feature>
<dbReference type="InterPro" id="IPR051788">
    <property type="entry name" value="MFS_Transporter"/>
</dbReference>
<evidence type="ECO:0000313" key="9">
    <source>
        <dbReference type="EMBL" id="HIY59751.1"/>
    </source>
</evidence>
<dbReference type="AlphaFoldDB" id="A0A9D1YP99"/>
<accession>A0A9D1YP99</accession>
<comment type="caution">
    <text evidence="9">The sequence shown here is derived from an EMBL/GenBank/DDBJ whole genome shotgun (WGS) entry which is preliminary data.</text>
</comment>
<evidence type="ECO:0000256" key="4">
    <source>
        <dbReference type="ARBA" id="ARBA00022692"/>
    </source>
</evidence>
<feature type="transmembrane region" description="Helical" evidence="7">
    <location>
        <begin position="128"/>
        <end position="148"/>
    </location>
</feature>
<evidence type="ECO:0000256" key="7">
    <source>
        <dbReference type="SAM" id="Phobius"/>
    </source>
</evidence>
<feature type="transmembrane region" description="Helical" evidence="7">
    <location>
        <begin position="160"/>
        <end position="179"/>
    </location>
</feature>
<name>A0A9D1YP99_9FIRM</name>
<keyword evidence="6 7" id="KW-0472">Membrane</keyword>
<dbReference type="PANTHER" id="PTHR23514">
    <property type="entry name" value="BYPASS OF STOP CODON PROTEIN 6"/>
    <property type="match status" value="1"/>
</dbReference>
<dbReference type="PANTHER" id="PTHR23514:SF3">
    <property type="entry name" value="BYPASS OF STOP CODON PROTEIN 6"/>
    <property type="match status" value="1"/>
</dbReference>
<comment type="similarity">
    <text evidence="2">Belongs to the major facilitator superfamily.</text>
</comment>
<feature type="domain" description="Major facilitator superfamily (MFS) profile" evidence="8">
    <location>
        <begin position="5"/>
        <end position="411"/>
    </location>
</feature>
<evidence type="ECO:0000256" key="1">
    <source>
        <dbReference type="ARBA" id="ARBA00004651"/>
    </source>
</evidence>
<dbReference type="PROSITE" id="PS50850">
    <property type="entry name" value="MFS"/>
    <property type="match status" value="1"/>
</dbReference>
<feature type="transmembrane region" description="Helical" evidence="7">
    <location>
        <begin position="360"/>
        <end position="380"/>
    </location>
</feature>
<dbReference type="InterPro" id="IPR020846">
    <property type="entry name" value="MFS_dom"/>
</dbReference>
<sequence length="431" mass="45898">MYSLLLAVIYAAFISLGLPDSLLGSAWPVMHGALGVPVSGAGMITMIISAGTIVSSLFSDRLTRRFGAGRVTAVSVLLTAAALFGFSVSGKFWMLCLWAVPYGLGAGAVDAALNNFVALYYSSRDMSWLHCFWGLGTIISPYIMSHSLQAGLGWQNGYRTVSFLQLGLAAILICSLPIWRKVQRAKGAAAGSSAGTGAPAEGSRAAEEGLMTEESIVPEENARPLTLMQALRLDGVWLVLISFFCYCALEQTAMLWASSYLVQFRGIEASVAARFASMFCIGITAGRFFCGFISDRLGDKRMIRLGTGVALLGIALVALPVRADLIPLVGLVVIGLGCAPIYPCIIHATPDRFGRNHSQAVIGIQMACAYVGTTLMPPLFGVLSSVLGIGLFAWYLLFFTLLMLIVSERLNRKLQRRDAAAAGAGAERRGA</sequence>
<feature type="transmembrane region" description="Helical" evidence="7">
    <location>
        <begin position="386"/>
        <end position="407"/>
    </location>
</feature>
<dbReference type="Pfam" id="PF07690">
    <property type="entry name" value="MFS_1"/>
    <property type="match status" value="1"/>
</dbReference>
<keyword evidence="5 7" id="KW-1133">Transmembrane helix</keyword>
<protein>
    <submittedName>
        <fullName evidence="9">MFS transporter</fullName>
    </submittedName>
</protein>
<comment type="subcellular location">
    <subcellularLocation>
        <location evidence="1">Cell membrane</location>
        <topology evidence="1">Multi-pass membrane protein</topology>
    </subcellularLocation>
</comment>
<keyword evidence="3" id="KW-0813">Transport</keyword>
<gene>
    <name evidence="9" type="ORF">H9831_03580</name>
</gene>